<feature type="region of interest" description="Disordered" evidence="1">
    <location>
        <begin position="729"/>
        <end position="760"/>
    </location>
</feature>
<keyword evidence="3" id="KW-1185">Reference proteome</keyword>
<protein>
    <submittedName>
        <fullName evidence="2">Uncharacterized protein</fullName>
    </submittedName>
</protein>
<feature type="compositionally biased region" description="Basic and acidic residues" evidence="1">
    <location>
        <begin position="483"/>
        <end position="495"/>
    </location>
</feature>
<dbReference type="Proteomes" id="UP000823405">
    <property type="component" value="Unassembled WGS sequence"/>
</dbReference>
<feature type="region of interest" description="Disordered" evidence="1">
    <location>
        <begin position="587"/>
        <end position="693"/>
    </location>
</feature>
<organism evidence="2 3">
    <name type="scientific">Linnemannia gamsii</name>
    <dbReference type="NCBI Taxonomy" id="64522"/>
    <lineage>
        <taxon>Eukaryota</taxon>
        <taxon>Fungi</taxon>
        <taxon>Fungi incertae sedis</taxon>
        <taxon>Mucoromycota</taxon>
        <taxon>Mortierellomycotina</taxon>
        <taxon>Mortierellomycetes</taxon>
        <taxon>Mortierellales</taxon>
        <taxon>Mortierellaceae</taxon>
        <taxon>Linnemannia</taxon>
    </lineage>
</organism>
<feature type="non-terminal residue" evidence="2">
    <location>
        <position position="1"/>
    </location>
</feature>
<evidence type="ECO:0000313" key="2">
    <source>
        <dbReference type="EMBL" id="KAG0300837.1"/>
    </source>
</evidence>
<dbReference type="AlphaFoldDB" id="A0A9P6UHW9"/>
<comment type="caution">
    <text evidence="2">The sequence shown here is derived from an EMBL/GenBank/DDBJ whole genome shotgun (WGS) entry which is preliminary data.</text>
</comment>
<proteinExistence type="predicted"/>
<name>A0A9P6UHW9_9FUNG</name>
<sequence>MTEVLAPTIQATQVTTTTSTAKRRPRSVVKHLAATSSPPQIPPAVPQTDEPLTQKLPSKNNSTSTKKEPPTAGSTSEADTGVLNPYLSLVFRRMRRLRKRVARVESTEAVLAEDPSKKDKLEPDQLVALEKKLEMSAPLKELEDLFKAMTVVQASDNLERKRQIEGHLHDVQKTVETATKETQDSATSAFIQVIRLFYALKQLDDAKEYLPLPLSNSLRVLEKFRFRLFEVAQAAELSEGDDCAHSRKELYLMAHKLAEKCTDNVVEEADITYKHIFDEIDRLTYPSADLELRDTPHVSDGLQVEDPSSTLRTHAGKEDDLDEVSVRSLMSEPTSTAAQRSCATVENWFNKICPINPPLSMLPSESTPALGPKRASQDVDVMQTDSTPFAQVSLGREVASQTDPAALAEPSSPPAALSMAPTVVPMVHIHPMPEYRFMLPPWVAGSSYPADPHITNPSLPQVQQALPSMDIINESAHPIFSQPDDRDSRKSDSRRRYGRPSIGPSQEGYGQGGDTRHLGVIYEDDEKEDSVVTNVRAHGHGQYVSYYPGPIYQEPEQLQIAGPNQRGSQDPMVARIMAKSAVTGVRRGVSPLSGDQMRQQQRAAYGHSSSVMTLQQSESTFGNKVIGTSNNRVSPADDNGGSQGRRSGKKKGRGQNRTPLGQTQRHAGTKSQGQRSTESSSQLCPDAQQQQYENDNSGHYVQFQQQSASCSYDHIQFNEQNQHYYRHRTQLQQQQQQKRHCHDDQELSHQPEHQQQQQGVHHYVHQPFYQYPGGG</sequence>
<gene>
    <name evidence="2" type="ORF">BGZ97_003065</name>
</gene>
<accession>A0A9P6UHW9</accession>
<evidence type="ECO:0000313" key="3">
    <source>
        <dbReference type="Proteomes" id="UP000823405"/>
    </source>
</evidence>
<feature type="region of interest" description="Disordered" evidence="1">
    <location>
        <begin position="475"/>
        <end position="517"/>
    </location>
</feature>
<dbReference type="OrthoDB" id="2409325at2759"/>
<feature type="region of interest" description="Disordered" evidence="1">
    <location>
        <begin position="296"/>
        <end position="323"/>
    </location>
</feature>
<feature type="compositionally biased region" description="Polar residues" evidence="1">
    <location>
        <begin position="596"/>
        <end position="633"/>
    </location>
</feature>
<dbReference type="EMBL" id="JAAAIN010001706">
    <property type="protein sequence ID" value="KAG0300837.1"/>
    <property type="molecule type" value="Genomic_DNA"/>
</dbReference>
<feature type="compositionally biased region" description="Polar residues" evidence="1">
    <location>
        <begin position="55"/>
        <end position="64"/>
    </location>
</feature>
<feature type="compositionally biased region" description="Polar residues" evidence="1">
    <location>
        <begin position="658"/>
        <end position="693"/>
    </location>
</feature>
<feature type="region of interest" description="Disordered" evidence="1">
    <location>
        <begin position="13"/>
        <end position="80"/>
    </location>
</feature>
<evidence type="ECO:0000256" key="1">
    <source>
        <dbReference type="SAM" id="MobiDB-lite"/>
    </source>
</evidence>
<feature type="compositionally biased region" description="Basic and acidic residues" evidence="1">
    <location>
        <begin position="741"/>
        <end position="752"/>
    </location>
</feature>
<reference evidence="2" key="1">
    <citation type="journal article" date="2020" name="Fungal Divers.">
        <title>Resolving the Mortierellaceae phylogeny through synthesis of multi-gene phylogenetics and phylogenomics.</title>
        <authorList>
            <person name="Vandepol N."/>
            <person name="Liber J."/>
            <person name="Desiro A."/>
            <person name="Na H."/>
            <person name="Kennedy M."/>
            <person name="Barry K."/>
            <person name="Grigoriev I.V."/>
            <person name="Miller A.N."/>
            <person name="O'Donnell K."/>
            <person name="Stajich J.E."/>
            <person name="Bonito G."/>
        </authorList>
    </citation>
    <scope>NUCLEOTIDE SEQUENCE</scope>
    <source>
        <strain evidence="2">NVP60</strain>
    </source>
</reference>